<keyword evidence="2" id="KW-1185">Reference proteome</keyword>
<reference evidence="1 2" key="1">
    <citation type="submission" date="2019-12" db="EMBL/GenBank/DDBJ databases">
        <title>Spirosoma sp. HMF4905 genome sequencing and assembly.</title>
        <authorList>
            <person name="Kang H."/>
            <person name="Cha I."/>
            <person name="Kim H."/>
            <person name="Joh K."/>
        </authorList>
    </citation>
    <scope>NUCLEOTIDE SEQUENCE [LARGE SCALE GENOMIC DNA]</scope>
    <source>
        <strain evidence="1 2">HMF4905</strain>
    </source>
</reference>
<dbReference type="RefSeq" id="WP_157587484.1">
    <property type="nucleotide sequence ID" value="NZ_WPIN01000008.1"/>
</dbReference>
<comment type="caution">
    <text evidence="1">The sequence shown here is derived from an EMBL/GenBank/DDBJ whole genome shotgun (WGS) entry which is preliminary data.</text>
</comment>
<organism evidence="1 2">
    <name type="scientific">Spirosoma arboris</name>
    <dbReference type="NCBI Taxonomy" id="2682092"/>
    <lineage>
        <taxon>Bacteria</taxon>
        <taxon>Pseudomonadati</taxon>
        <taxon>Bacteroidota</taxon>
        <taxon>Cytophagia</taxon>
        <taxon>Cytophagales</taxon>
        <taxon>Cytophagaceae</taxon>
        <taxon>Spirosoma</taxon>
    </lineage>
</organism>
<accession>A0A7K1SGR0</accession>
<evidence type="ECO:0000313" key="1">
    <source>
        <dbReference type="EMBL" id="MVM32776.1"/>
    </source>
</evidence>
<evidence type="ECO:0000313" key="2">
    <source>
        <dbReference type="Proteomes" id="UP000436006"/>
    </source>
</evidence>
<dbReference type="Proteomes" id="UP000436006">
    <property type="component" value="Unassembled WGS sequence"/>
</dbReference>
<sequence>MPKLGDSKSYENIFISPVAAVFKRDEVANVPRQFYADWVDLVVKVAKIIYPPFSIPPLPETISFKEDAYEINPITEVYYFISVNEFILKGEGDFSVTIKAYYGYQTWDGSDHIEITLTGIPSSYPEFLGVSSSIKFESNPPYARFHMWADPAQLVEIETLFADQLKRQGENA</sequence>
<dbReference type="EMBL" id="WPIN01000008">
    <property type="protein sequence ID" value="MVM32776.1"/>
    <property type="molecule type" value="Genomic_DNA"/>
</dbReference>
<dbReference type="AlphaFoldDB" id="A0A7K1SGR0"/>
<gene>
    <name evidence="1" type="ORF">GO755_22235</name>
</gene>
<name>A0A7K1SGR0_9BACT</name>
<protein>
    <submittedName>
        <fullName evidence="1">Uncharacterized protein</fullName>
    </submittedName>
</protein>
<proteinExistence type="predicted"/>